<keyword evidence="5" id="KW-1185">Reference proteome</keyword>
<dbReference type="AlphaFoldDB" id="A0A3P8W1Y0"/>
<evidence type="ECO:0000313" key="4">
    <source>
        <dbReference type="Ensembl" id="ENSCSEP00000020609.1"/>
    </source>
</evidence>
<organism evidence="4 5">
    <name type="scientific">Cynoglossus semilaevis</name>
    <name type="common">Tongue sole</name>
    <dbReference type="NCBI Taxonomy" id="244447"/>
    <lineage>
        <taxon>Eukaryota</taxon>
        <taxon>Metazoa</taxon>
        <taxon>Chordata</taxon>
        <taxon>Craniata</taxon>
        <taxon>Vertebrata</taxon>
        <taxon>Euteleostomi</taxon>
        <taxon>Actinopterygii</taxon>
        <taxon>Neopterygii</taxon>
        <taxon>Teleostei</taxon>
        <taxon>Neoteleostei</taxon>
        <taxon>Acanthomorphata</taxon>
        <taxon>Carangaria</taxon>
        <taxon>Pleuronectiformes</taxon>
        <taxon>Pleuronectoidei</taxon>
        <taxon>Cynoglossidae</taxon>
        <taxon>Cynoglossinae</taxon>
        <taxon>Cynoglossus</taxon>
    </lineage>
</organism>
<dbReference type="InterPro" id="IPR041228">
    <property type="entry name" value="Dynein_C"/>
</dbReference>
<dbReference type="FunFam" id="1.20.1270.280:FF:000001">
    <property type="entry name" value="dynein heavy chain 7, axonemal"/>
    <property type="match status" value="1"/>
</dbReference>
<dbReference type="FunFam" id="1.10.8.720:FF:000001">
    <property type="entry name" value="dynein heavy chain 7, axonemal"/>
    <property type="match status" value="1"/>
</dbReference>
<dbReference type="GO" id="GO:0007018">
    <property type="term" value="P:microtubule-based movement"/>
    <property type="evidence" value="ECO:0007669"/>
    <property type="project" value="InterPro"/>
</dbReference>
<dbReference type="InterPro" id="IPR041658">
    <property type="entry name" value="AAA_lid_11"/>
</dbReference>
<dbReference type="FunFam" id="3.10.490.20:FF:000001">
    <property type="entry name" value="dynein heavy chain 7, axonemal"/>
    <property type="match status" value="1"/>
</dbReference>
<dbReference type="GO" id="GO:0045505">
    <property type="term" value="F:dynein intermediate chain binding"/>
    <property type="evidence" value="ECO:0007669"/>
    <property type="project" value="InterPro"/>
</dbReference>
<dbReference type="STRING" id="244447.ENSCSEP00000020609"/>
<dbReference type="GeneTree" id="ENSGT00940000154280"/>
<feature type="domain" description="Dynein heavy chain AAA lid" evidence="2">
    <location>
        <begin position="280"/>
        <end position="416"/>
    </location>
</feature>
<reference evidence="4" key="3">
    <citation type="submission" date="2025-09" db="UniProtKB">
        <authorList>
            <consortium name="Ensembl"/>
        </authorList>
    </citation>
    <scope>IDENTIFICATION</scope>
</reference>
<evidence type="ECO:0000259" key="3">
    <source>
        <dbReference type="Pfam" id="PF18199"/>
    </source>
</evidence>
<evidence type="ECO:0008006" key="6">
    <source>
        <dbReference type="Google" id="ProtNLM"/>
    </source>
</evidence>
<dbReference type="Gene3D" id="1.20.1270.280">
    <property type="match status" value="1"/>
</dbReference>
<proteinExistence type="predicted"/>
<protein>
    <recommendedName>
        <fullName evidence="6">Dynein axonemal heavy chain 7</fullName>
    </recommendedName>
</protein>
<name>A0A3P8W1Y0_CYNSE</name>
<dbReference type="Pfam" id="PF03028">
    <property type="entry name" value="Dynein_heavy"/>
    <property type="match status" value="1"/>
</dbReference>
<dbReference type="GO" id="GO:0030286">
    <property type="term" value="C:dynein complex"/>
    <property type="evidence" value="ECO:0007669"/>
    <property type="project" value="InterPro"/>
</dbReference>
<dbReference type="InterPro" id="IPR026983">
    <property type="entry name" value="DHC"/>
</dbReference>
<dbReference type="Pfam" id="PF18199">
    <property type="entry name" value="Dynein_C"/>
    <property type="match status" value="1"/>
</dbReference>
<dbReference type="FunFam" id="3.40.50.300:FF:000362">
    <property type="entry name" value="Dynein, axonemal, heavy chain 6"/>
    <property type="match status" value="1"/>
</dbReference>
<feature type="domain" description="Dynein heavy chain C-terminal" evidence="3">
    <location>
        <begin position="424"/>
        <end position="725"/>
    </location>
</feature>
<sequence length="729" mass="82890">EYADFLFLLTGGVGLQKTTSNPDPSWLQDKSWDEICRASELPGFRLFHREAFIQSPGDFRPIYDSKEPYNTPLPAPWCDQLNHLQKMIVLRCLRPDKILPAVTKYVTLNLGKKFVQPPPFDLSRSYQDSNCTIPLVFVLSPGADPMASLLKFANDKGMNGTKFQSISLGQGQGPIAAKMISTAMQEGTWVCLQNCHLAVSWMSSLEKTCEDFTPTTCHPDFRLWLTSYPSPKFPVMILQNGVKMTNEPPTGLRLNLLQSYLSDPVSDPKFFNNCPKKELKLLYGLCFFHALVQERKKFGPLGWNVPYGFNESDLHISIRQLQLFVNDYDEVPLEAVTYLTGECNYGGRVTDDWDRRLLMTMLADFYTKDLMEKHCYLFSPSGEYYAPPKSTYEDYIEFIKKLPVNQQPEVFGMHENVDISKDLQQTKLLFDSLLLTQGGGTKGGVSSGSDNTLYDIAKDILTKVRNLPENFNTEAALLKFPVLYEESMNTVLVQEMERYNTLIRVSLQNLMKAIKGLVVMDAELEAVASSLVVGRIPEKWAKRSYPSLKPLGSYISDLLARLKFLQEWYDTRAPNIFWISGFFFTQAFLTGAMQNYARKYHVPIDLLGFDFEILPTDEVNTSPEDGVYINGLFLDGARWDRHSGVLAEQQPKILFDVMPTIWIKPTEKKGCGQQHRLYVCPLYKTSERRGTLSTTGHSTNFVISMMLPTSRPPQHWVKRGVALLCQLDD</sequence>
<dbReference type="GO" id="GO:0051959">
    <property type="term" value="F:dynein light intermediate chain binding"/>
    <property type="evidence" value="ECO:0007669"/>
    <property type="project" value="InterPro"/>
</dbReference>
<reference evidence="4" key="2">
    <citation type="submission" date="2025-08" db="UniProtKB">
        <authorList>
            <consortium name="Ensembl"/>
        </authorList>
    </citation>
    <scope>IDENTIFICATION</scope>
</reference>
<dbReference type="InterPro" id="IPR043160">
    <property type="entry name" value="Dynein_C_barrel"/>
</dbReference>
<dbReference type="Gene3D" id="3.10.490.20">
    <property type="match status" value="1"/>
</dbReference>
<dbReference type="Gene3D" id="1.10.8.720">
    <property type="entry name" value="Region D6 of dynein motor"/>
    <property type="match status" value="1"/>
</dbReference>
<dbReference type="InterPro" id="IPR027417">
    <property type="entry name" value="P-loop_NTPase"/>
</dbReference>
<evidence type="ECO:0000259" key="2">
    <source>
        <dbReference type="Pfam" id="PF18198"/>
    </source>
</evidence>
<feature type="domain" description="Dynein heavy chain region D6 P-loop" evidence="1">
    <location>
        <begin position="130"/>
        <end position="245"/>
    </location>
</feature>
<dbReference type="PANTHER" id="PTHR22878:SF70">
    <property type="entry name" value="DYNEIN HEAVY CHAIN 2, AXONEMAL"/>
    <property type="match status" value="1"/>
</dbReference>
<dbReference type="Gene3D" id="3.40.50.300">
    <property type="entry name" value="P-loop containing nucleotide triphosphate hydrolases"/>
    <property type="match status" value="1"/>
</dbReference>
<dbReference type="OMA" id="XITPAIT"/>
<reference evidence="4 5" key="1">
    <citation type="journal article" date="2014" name="Nat. Genet.">
        <title>Whole-genome sequence of a flatfish provides insights into ZW sex chromosome evolution and adaptation to a benthic lifestyle.</title>
        <authorList>
            <person name="Chen S."/>
            <person name="Zhang G."/>
            <person name="Shao C."/>
            <person name="Huang Q."/>
            <person name="Liu G."/>
            <person name="Zhang P."/>
            <person name="Song W."/>
            <person name="An N."/>
            <person name="Chalopin D."/>
            <person name="Volff J.N."/>
            <person name="Hong Y."/>
            <person name="Li Q."/>
            <person name="Sha Z."/>
            <person name="Zhou H."/>
            <person name="Xie M."/>
            <person name="Yu Q."/>
            <person name="Liu Y."/>
            <person name="Xiang H."/>
            <person name="Wang N."/>
            <person name="Wu K."/>
            <person name="Yang C."/>
            <person name="Zhou Q."/>
            <person name="Liao X."/>
            <person name="Yang L."/>
            <person name="Hu Q."/>
            <person name="Zhang J."/>
            <person name="Meng L."/>
            <person name="Jin L."/>
            <person name="Tian Y."/>
            <person name="Lian J."/>
            <person name="Yang J."/>
            <person name="Miao G."/>
            <person name="Liu S."/>
            <person name="Liang Z."/>
            <person name="Yan F."/>
            <person name="Li Y."/>
            <person name="Sun B."/>
            <person name="Zhang H."/>
            <person name="Zhang J."/>
            <person name="Zhu Y."/>
            <person name="Du M."/>
            <person name="Zhao Y."/>
            <person name="Schartl M."/>
            <person name="Tang Q."/>
            <person name="Wang J."/>
        </authorList>
    </citation>
    <scope>NUCLEOTIDE SEQUENCE</scope>
</reference>
<dbReference type="InterPro" id="IPR004273">
    <property type="entry name" value="Dynein_heavy_D6_P-loop"/>
</dbReference>
<dbReference type="Pfam" id="PF18198">
    <property type="entry name" value="AAA_lid_11"/>
    <property type="match status" value="1"/>
</dbReference>
<evidence type="ECO:0000259" key="1">
    <source>
        <dbReference type="Pfam" id="PF03028"/>
    </source>
</evidence>
<dbReference type="InParanoid" id="A0A3P8W1Y0"/>
<dbReference type="InterPro" id="IPR042219">
    <property type="entry name" value="AAA_lid_11_sf"/>
</dbReference>
<dbReference type="Ensembl" id="ENSCSET00000020869.1">
    <property type="protein sequence ID" value="ENSCSEP00000020609.1"/>
    <property type="gene ID" value="ENSCSEG00000013148.1"/>
</dbReference>
<dbReference type="PANTHER" id="PTHR22878">
    <property type="entry name" value="DYNEIN HEAVY CHAIN 6, AXONEMAL-LIKE-RELATED"/>
    <property type="match status" value="1"/>
</dbReference>
<dbReference type="GO" id="GO:0008569">
    <property type="term" value="F:minus-end-directed microtubule motor activity"/>
    <property type="evidence" value="ECO:0007669"/>
    <property type="project" value="InterPro"/>
</dbReference>
<dbReference type="Proteomes" id="UP000265120">
    <property type="component" value="Chromosome 15"/>
</dbReference>
<evidence type="ECO:0000313" key="5">
    <source>
        <dbReference type="Proteomes" id="UP000265120"/>
    </source>
</evidence>
<accession>A0A3P8W1Y0</accession>